<organism evidence="1">
    <name type="scientific">Anguilla anguilla</name>
    <name type="common">European freshwater eel</name>
    <name type="synonym">Muraena anguilla</name>
    <dbReference type="NCBI Taxonomy" id="7936"/>
    <lineage>
        <taxon>Eukaryota</taxon>
        <taxon>Metazoa</taxon>
        <taxon>Chordata</taxon>
        <taxon>Craniata</taxon>
        <taxon>Vertebrata</taxon>
        <taxon>Euteleostomi</taxon>
        <taxon>Actinopterygii</taxon>
        <taxon>Neopterygii</taxon>
        <taxon>Teleostei</taxon>
        <taxon>Anguilliformes</taxon>
        <taxon>Anguillidae</taxon>
        <taxon>Anguilla</taxon>
    </lineage>
</organism>
<proteinExistence type="predicted"/>
<dbReference type="EMBL" id="GBXM01075206">
    <property type="protein sequence ID" value="JAH33371.1"/>
    <property type="molecule type" value="Transcribed_RNA"/>
</dbReference>
<protein>
    <submittedName>
        <fullName evidence="1">Uncharacterized protein</fullName>
    </submittedName>
</protein>
<accession>A0A0E9RW80</accession>
<sequence length="44" mass="5031">MSAQELLIGSSMKWVSISRATANNPKIIMRNAKHQLEWCKAHLH</sequence>
<reference evidence="1" key="2">
    <citation type="journal article" date="2015" name="Fish Shellfish Immunol.">
        <title>Early steps in the European eel (Anguilla anguilla)-Vibrio vulnificus interaction in the gills: Role of the RtxA13 toxin.</title>
        <authorList>
            <person name="Callol A."/>
            <person name="Pajuelo D."/>
            <person name="Ebbesson L."/>
            <person name="Teles M."/>
            <person name="MacKenzie S."/>
            <person name="Amaro C."/>
        </authorList>
    </citation>
    <scope>NUCLEOTIDE SEQUENCE</scope>
</reference>
<reference evidence="1" key="1">
    <citation type="submission" date="2014-11" db="EMBL/GenBank/DDBJ databases">
        <authorList>
            <person name="Amaro Gonzalez C."/>
        </authorList>
    </citation>
    <scope>NUCLEOTIDE SEQUENCE</scope>
</reference>
<evidence type="ECO:0000313" key="1">
    <source>
        <dbReference type="EMBL" id="JAH33371.1"/>
    </source>
</evidence>
<name>A0A0E9RW80_ANGAN</name>
<dbReference type="AlphaFoldDB" id="A0A0E9RW80"/>